<protein>
    <submittedName>
        <fullName evidence="1">Uncharacterized protein</fullName>
    </submittedName>
</protein>
<evidence type="ECO:0000313" key="1">
    <source>
        <dbReference type="EMBL" id="MBC5688213.1"/>
    </source>
</evidence>
<name>A0A923LGA9_9FIRM</name>
<reference evidence="1" key="1">
    <citation type="submission" date="2020-08" db="EMBL/GenBank/DDBJ databases">
        <title>Genome public.</title>
        <authorList>
            <person name="Liu C."/>
            <person name="Sun Q."/>
        </authorList>
    </citation>
    <scope>NUCLEOTIDE SEQUENCE</scope>
    <source>
        <strain evidence="1">NSJ-55</strain>
    </source>
</reference>
<organism evidence="1 2">
    <name type="scientific">Mediterraneibacter hominis</name>
    <dbReference type="NCBI Taxonomy" id="2763054"/>
    <lineage>
        <taxon>Bacteria</taxon>
        <taxon>Bacillati</taxon>
        <taxon>Bacillota</taxon>
        <taxon>Clostridia</taxon>
        <taxon>Lachnospirales</taxon>
        <taxon>Lachnospiraceae</taxon>
        <taxon>Mediterraneibacter</taxon>
    </lineage>
</organism>
<sequence length="165" mass="19251">MTKNVLKDLGLYKNKLISMLINSSEIYDALCENNSTYTDSSELIFSQIYPYLYVDETQTEVLTYICVETSVPRIPTGTIKDVKLIIWVYSHKEDMKYHVADYVGTKVDIVSDIVERIISSEENCYRFGIGKPELINVDYFFPQNKYYGRQMIYNIPDFKVKETKS</sequence>
<comment type="caution">
    <text evidence="1">The sequence shown here is derived from an EMBL/GenBank/DDBJ whole genome shotgun (WGS) entry which is preliminary data.</text>
</comment>
<dbReference type="EMBL" id="JACOPF010000001">
    <property type="protein sequence ID" value="MBC5688213.1"/>
    <property type="molecule type" value="Genomic_DNA"/>
</dbReference>
<dbReference type="AlphaFoldDB" id="A0A923LGA9"/>
<gene>
    <name evidence="1" type="ORF">H8S37_04625</name>
</gene>
<dbReference type="Proteomes" id="UP000652477">
    <property type="component" value="Unassembled WGS sequence"/>
</dbReference>
<dbReference type="RefSeq" id="WP_186874843.1">
    <property type="nucleotide sequence ID" value="NZ_JACOPF010000001.1"/>
</dbReference>
<proteinExistence type="predicted"/>
<evidence type="ECO:0000313" key="2">
    <source>
        <dbReference type="Proteomes" id="UP000652477"/>
    </source>
</evidence>
<keyword evidence="2" id="KW-1185">Reference proteome</keyword>
<accession>A0A923LGA9</accession>